<dbReference type="OrthoDB" id="291822at2"/>
<dbReference type="EMBL" id="NIZW01000007">
    <property type="protein sequence ID" value="PHQ35264.1"/>
    <property type="molecule type" value="Genomic_DNA"/>
</dbReference>
<dbReference type="SUPFAM" id="SSF158668">
    <property type="entry name" value="MtlR-like"/>
    <property type="match status" value="1"/>
</dbReference>
<dbReference type="GeneID" id="90608404"/>
<keyword evidence="2" id="KW-1185">Reference proteome</keyword>
<reference evidence="1 2" key="1">
    <citation type="submission" date="2017-06" db="EMBL/GenBank/DDBJ databases">
        <title>Description of Rhodopirellula bahusiensis sp. nov.</title>
        <authorList>
            <person name="Kizina J."/>
            <person name="Harder J."/>
        </authorList>
    </citation>
    <scope>NUCLEOTIDE SEQUENCE [LARGE SCALE GENOMIC DNA]</scope>
    <source>
        <strain evidence="1 2">SWK21</strain>
    </source>
</reference>
<name>A0A2G1W893_9BACT</name>
<sequence>MTDELAQTDDDIAGQWSDHFDASIKTESVRARVILSACYLDELLYQLLAVTLKPASKKDDPLFSGGNAPLGTFSSKIELAFRMGLVPSGTKSSLHFVRKIRNRFAHDLTAATFCDPQILSWTRELHALNDIARPERRASFSDGPIGDFEQSVSWLIYWIRNLIQNIPTDCPHCGNEMEHRTSLRTYPRTPILLWTK</sequence>
<dbReference type="AlphaFoldDB" id="A0A2G1W893"/>
<dbReference type="GO" id="GO:0045892">
    <property type="term" value="P:negative regulation of DNA-templated transcription"/>
    <property type="evidence" value="ECO:0007669"/>
    <property type="project" value="TreeGrafter"/>
</dbReference>
<dbReference type="InterPro" id="IPR038026">
    <property type="entry name" value="MtlR-like_sf"/>
</dbReference>
<protein>
    <recommendedName>
        <fullName evidence="3">DUF4145 domain-containing protein</fullName>
    </recommendedName>
</protein>
<gene>
    <name evidence="1" type="ORF">CEE69_09485</name>
</gene>
<dbReference type="Proteomes" id="UP000225740">
    <property type="component" value="Unassembled WGS sequence"/>
</dbReference>
<evidence type="ECO:0000313" key="1">
    <source>
        <dbReference type="EMBL" id="PHQ35264.1"/>
    </source>
</evidence>
<dbReference type="RefSeq" id="WP_099260492.1">
    <property type="nucleotide sequence ID" value="NZ_NIZW01000007.1"/>
</dbReference>
<dbReference type="InterPro" id="IPR007761">
    <property type="entry name" value="MtlR-like"/>
</dbReference>
<dbReference type="PANTHER" id="PTHR37941:SF1">
    <property type="entry name" value="FUMARASE E-RELATED"/>
    <property type="match status" value="1"/>
</dbReference>
<organism evidence="1 2">
    <name type="scientific">Rhodopirellula bahusiensis</name>
    <dbReference type="NCBI Taxonomy" id="2014065"/>
    <lineage>
        <taxon>Bacteria</taxon>
        <taxon>Pseudomonadati</taxon>
        <taxon>Planctomycetota</taxon>
        <taxon>Planctomycetia</taxon>
        <taxon>Pirellulales</taxon>
        <taxon>Pirellulaceae</taxon>
        <taxon>Rhodopirellula</taxon>
    </lineage>
</organism>
<accession>A0A2G1W893</accession>
<dbReference type="Gene3D" id="1.20.120.330">
    <property type="entry name" value="Nucleotidyltransferases domain 2"/>
    <property type="match status" value="1"/>
</dbReference>
<dbReference type="PANTHER" id="PTHR37941">
    <property type="entry name" value="FUMARASE E-RELATED"/>
    <property type="match status" value="1"/>
</dbReference>
<evidence type="ECO:0000313" key="2">
    <source>
        <dbReference type="Proteomes" id="UP000225740"/>
    </source>
</evidence>
<evidence type="ECO:0008006" key="3">
    <source>
        <dbReference type="Google" id="ProtNLM"/>
    </source>
</evidence>
<proteinExistence type="predicted"/>
<comment type="caution">
    <text evidence="1">The sequence shown here is derived from an EMBL/GenBank/DDBJ whole genome shotgun (WGS) entry which is preliminary data.</text>
</comment>